<evidence type="ECO:0000256" key="1">
    <source>
        <dbReference type="ARBA" id="ARBA00006484"/>
    </source>
</evidence>
<dbReference type="GO" id="GO:0006633">
    <property type="term" value="P:fatty acid biosynthetic process"/>
    <property type="evidence" value="ECO:0007669"/>
    <property type="project" value="TreeGrafter"/>
</dbReference>
<dbReference type="SUPFAM" id="SSF51735">
    <property type="entry name" value="NAD(P)-binding Rossmann-fold domains"/>
    <property type="match status" value="1"/>
</dbReference>
<dbReference type="AlphaFoldDB" id="A0A0C3HEB0"/>
<evidence type="ECO:0000256" key="2">
    <source>
        <dbReference type="ARBA" id="ARBA00023002"/>
    </source>
</evidence>
<sequence>MRALCIPHLRLQSKSHRRGFAIYKARPRQFEEDRKYPIRSCRLQTKKDEGWESRLLSSQSTLDNRDIGLLAGKNAIITGASRGIGAAIAERFANEGARCVLVGRNVGALTHVKEGLIGSHKIDHAVKVGDVRNLEFWKEVARSERNVDILVNAAGITHYTALFTTQPDLLEEVVHTNLMGTMLSCRSVGRLMMGKKSADRGSSQ</sequence>
<protein>
    <recommendedName>
        <fullName evidence="5">Ketoreductase (KR) domain-containing protein</fullName>
    </recommendedName>
</protein>
<organism evidence="3 4">
    <name type="scientific">Oidiodendron maius (strain Zn)</name>
    <dbReference type="NCBI Taxonomy" id="913774"/>
    <lineage>
        <taxon>Eukaryota</taxon>
        <taxon>Fungi</taxon>
        <taxon>Dikarya</taxon>
        <taxon>Ascomycota</taxon>
        <taxon>Pezizomycotina</taxon>
        <taxon>Leotiomycetes</taxon>
        <taxon>Leotiomycetes incertae sedis</taxon>
        <taxon>Myxotrichaceae</taxon>
        <taxon>Oidiodendron</taxon>
    </lineage>
</organism>
<dbReference type="HOGENOM" id="CLU_1343619_0_0_1"/>
<dbReference type="EMBL" id="KN832876">
    <property type="protein sequence ID" value="KIN01520.1"/>
    <property type="molecule type" value="Genomic_DNA"/>
</dbReference>
<evidence type="ECO:0000313" key="4">
    <source>
        <dbReference type="Proteomes" id="UP000054321"/>
    </source>
</evidence>
<dbReference type="PRINTS" id="PR00081">
    <property type="entry name" value="GDHRDH"/>
</dbReference>
<proteinExistence type="inferred from homology"/>
<comment type="similarity">
    <text evidence="1">Belongs to the short-chain dehydrogenases/reductases (SDR) family.</text>
</comment>
<dbReference type="PANTHER" id="PTHR42760:SF133">
    <property type="entry name" value="3-OXOACYL-[ACYL-CARRIER-PROTEIN] REDUCTASE"/>
    <property type="match status" value="1"/>
</dbReference>
<gene>
    <name evidence="3" type="ORF">OIDMADRAFT_19323</name>
</gene>
<dbReference type="InterPro" id="IPR036291">
    <property type="entry name" value="NAD(P)-bd_dom_sf"/>
</dbReference>
<dbReference type="OrthoDB" id="1669814at2759"/>
<dbReference type="GO" id="GO:0048038">
    <property type="term" value="F:quinone binding"/>
    <property type="evidence" value="ECO:0007669"/>
    <property type="project" value="TreeGrafter"/>
</dbReference>
<dbReference type="Gene3D" id="3.40.50.720">
    <property type="entry name" value="NAD(P)-binding Rossmann-like Domain"/>
    <property type="match status" value="1"/>
</dbReference>
<dbReference type="PANTHER" id="PTHR42760">
    <property type="entry name" value="SHORT-CHAIN DEHYDROGENASES/REDUCTASES FAMILY MEMBER"/>
    <property type="match status" value="1"/>
</dbReference>
<evidence type="ECO:0000313" key="3">
    <source>
        <dbReference type="EMBL" id="KIN01520.1"/>
    </source>
</evidence>
<dbReference type="InParanoid" id="A0A0C3HEB0"/>
<evidence type="ECO:0008006" key="5">
    <source>
        <dbReference type="Google" id="ProtNLM"/>
    </source>
</evidence>
<dbReference type="Proteomes" id="UP000054321">
    <property type="component" value="Unassembled WGS sequence"/>
</dbReference>
<reference evidence="3 4" key="1">
    <citation type="submission" date="2014-04" db="EMBL/GenBank/DDBJ databases">
        <authorList>
            <consortium name="DOE Joint Genome Institute"/>
            <person name="Kuo A."/>
            <person name="Martino E."/>
            <person name="Perotto S."/>
            <person name="Kohler A."/>
            <person name="Nagy L.G."/>
            <person name="Floudas D."/>
            <person name="Copeland A."/>
            <person name="Barry K.W."/>
            <person name="Cichocki N."/>
            <person name="Veneault-Fourrey C."/>
            <person name="LaButti K."/>
            <person name="Lindquist E.A."/>
            <person name="Lipzen A."/>
            <person name="Lundell T."/>
            <person name="Morin E."/>
            <person name="Murat C."/>
            <person name="Sun H."/>
            <person name="Tunlid A."/>
            <person name="Henrissat B."/>
            <person name="Grigoriev I.V."/>
            <person name="Hibbett D.S."/>
            <person name="Martin F."/>
            <person name="Nordberg H.P."/>
            <person name="Cantor M.N."/>
            <person name="Hua S.X."/>
        </authorList>
    </citation>
    <scope>NUCLEOTIDE SEQUENCE [LARGE SCALE GENOMIC DNA]</scope>
    <source>
        <strain evidence="3 4">Zn</strain>
    </source>
</reference>
<dbReference type="GO" id="GO:0016616">
    <property type="term" value="F:oxidoreductase activity, acting on the CH-OH group of donors, NAD or NADP as acceptor"/>
    <property type="evidence" value="ECO:0007669"/>
    <property type="project" value="TreeGrafter"/>
</dbReference>
<keyword evidence="2" id="KW-0560">Oxidoreductase</keyword>
<reference evidence="4" key="2">
    <citation type="submission" date="2015-01" db="EMBL/GenBank/DDBJ databases">
        <title>Evolutionary Origins and Diversification of the Mycorrhizal Mutualists.</title>
        <authorList>
            <consortium name="DOE Joint Genome Institute"/>
            <consortium name="Mycorrhizal Genomics Consortium"/>
            <person name="Kohler A."/>
            <person name="Kuo A."/>
            <person name="Nagy L.G."/>
            <person name="Floudas D."/>
            <person name="Copeland A."/>
            <person name="Barry K.W."/>
            <person name="Cichocki N."/>
            <person name="Veneault-Fourrey C."/>
            <person name="LaButti K."/>
            <person name="Lindquist E.A."/>
            <person name="Lipzen A."/>
            <person name="Lundell T."/>
            <person name="Morin E."/>
            <person name="Murat C."/>
            <person name="Riley R."/>
            <person name="Ohm R."/>
            <person name="Sun H."/>
            <person name="Tunlid A."/>
            <person name="Henrissat B."/>
            <person name="Grigoriev I.V."/>
            <person name="Hibbett D.S."/>
            <person name="Martin F."/>
        </authorList>
    </citation>
    <scope>NUCLEOTIDE SEQUENCE [LARGE SCALE GENOMIC DNA]</scope>
    <source>
        <strain evidence="4">Zn</strain>
    </source>
</reference>
<name>A0A0C3HEB0_OIDMZ</name>
<dbReference type="InterPro" id="IPR002347">
    <property type="entry name" value="SDR_fam"/>
</dbReference>
<accession>A0A0C3HEB0</accession>
<dbReference type="CDD" id="cd05233">
    <property type="entry name" value="SDR_c"/>
    <property type="match status" value="1"/>
</dbReference>
<dbReference type="Pfam" id="PF00106">
    <property type="entry name" value="adh_short"/>
    <property type="match status" value="1"/>
</dbReference>
<dbReference type="STRING" id="913774.A0A0C3HEB0"/>
<keyword evidence="4" id="KW-1185">Reference proteome</keyword>